<organism evidence="1">
    <name type="scientific">Arion vulgaris</name>
    <dbReference type="NCBI Taxonomy" id="1028688"/>
    <lineage>
        <taxon>Eukaryota</taxon>
        <taxon>Metazoa</taxon>
        <taxon>Spiralia</taxon>
        <taxon>Lophotrochozoa</taxon>
        <taxon>Mollusca</taxon>
        <taxon>Gastropoda</taxon>
        <taxon>Heterobranchia</taxon>
        <taxon>Euthyneura</taxon>
        <taxon>Panpulmonata</taxon>
        <taxon>Eupulmonata</taxon>
        <taxon>Stylommatophora</taxon>
        <taxon>Helicina</taxon>
        <taxon>Arionoidea</taxon>
        <taxon>Arionidae</taxon>
        <taxon>Arion</taxon>
    </lineage>
</organism>
<proteinExistence type="predicted"/>
<protein>
    <submittedName>
        <fullName evidence="1">Uncharacterized protein</fullName>
    </submittedName>
</protein>
<gene>
    <name evidence="1" type="primary">ORF100744</name>
</gene>
<sequence>MHVNMTQAEKNSQVYADLHTDDSVDSRYSLIHSGFMSSLVSLLCCKSCNSENLQLRKTCNKGLVAQYAIYCPACDNNIWSRWTSPLANPHFDKSILACQDSCWVR</sequence>
<evidence type="ECO:0000313" key="1">
    <source>
        <dbReference type="EMBL" id="CEK76612.1"/>
    </source>
</evidence>
<name>A0A0B7A7H0_9EUPU</name>
<reference evidence="1" key="1">
    <citation type="submission" date="2014-12" db="EMBL/GenBank/DDBJ databases">
        <title>Insight into the proteome of Arion vulgaris.</title>
        <authorList>
            <person name="Aradska J."/>
            <person name="Bulat T."/>
            <person name="Smidak R."/>
            <person name="Sarate P."/>
            <person name="Gangsoo J."/>
            <person name="Sialana F."/>
            <person name="Bilban M."/>
            <person name="Lubec G."/>
        </authorList>
    </citation>
    <scope>NUCLEOTIDE SEQUENCE</scope>
    <source>
        <tissue evidence="1">Skin</tissue>
    </source>
</reference>
<accession>A0A0B7A7H0</accession>
<dbReference type="AlphaFoldDB" id="A0A0B7A7H0"/>
<feature type="non-terminal residue" evidence="1">
    <location>
        <position position="105"/>
    </location>
</feature>
<dbReference type="EMBL" id="HACG01029747">
    <property type="protein sequence ID" value="CEK76612.1"/>
    <property type="molecule type" value="Transcribed_RNA"/>
</dbReference>